<sequence length="256" mass="28397">MTSSALFGAQNRSDLRVEIPNSSSYTPVINTNPPSPFLTPLLDTPHNIPLPASPELSPPSPQSPALSPPLVCSPPPQSSIGRTNHSRKLRSSSSQVPPSPDRLLCDQEPPTDVQAHQLIDRAAFRQIIVFLKDLPEFKHWDFEADGLPELSKKVVGSKKTREASESRRTQNSGFWCTIPGCGSSITKKHNLRRELVQCPGRSPCLTIDPSRPYYLAFFAAWHPQMRLRTEIHAQMFPPQASEREKLCSSSEGRITS</sequence>
<dbReference type="AlphaFoldDB" id="A0A9P6C677"/>
<protein>
    <submittedName>
        <fullName evidence="2">Uncharacterized protein</fullName>
    </submittedName>
</protein>
<reference evidence="2" key="1">
    <citation type="submission" date="2020-11" db="EMBL/GenBank/DDBJ databases">
        <authorList>
            <consortium name="DOE Joint Genome Institute"/>
            <person name="Ahrendt S."/>
            <person name="Riley R."/>
            <person name="Andreopoulos W."/>
            <person name="Labutti K."/>
            <person name="Pangilinan J."/>
            <person name="Ruiz-Duenas F.J."/>
            <person name="Barrasa J.M."/>
            <person name="Sanchez-Garcia M."/>
            <person name="Camarero S."/>
            <person name="Miyauchi S."/>
            <person name="Serrano A."/>
            <person name="Linde D."/>
            <person name="Babiker R."/>
            <person name="Drula E."/>
            <person name="Ayuso-Fernandez I."/>
            <person name="Pacheco R."/>
            <person name="Padilla G."/>
            <person name="Ferreira P."/>
            <person name="Barriuso J."/>
            <person name="Kellner H."/>
            <person name="Castanera R."/>
            <person name="Alfaro M."/>
            <person name="Ramirez L."/>
            <person name="Pisabarro A.G."/>
            <person name="Kuo A."/>
            <person name="Tritt A."/>
            <person name="Lipzen A."/>
            <person name="He G."/>
            <person name="Yan M."/>
            <person name="Ng V."/>
            <person name="Cullen D."/>
            <person name="Martin F."/>
            <person name="Rosso M.-N."/>
            <person name="Henrissat B."/>
            <person name="Hibbett D."/>
            <person name="Martinez A.T."/>
            <person name="Grigoriev I.V."/>
        </authorList>
    </citation>
    <scope>NUCLEOTIDE SEQUENCE</scope>
    <source>
        <strain evidence="2">MF-IS2</strain>
    </source>
</reference>
<name>A0A9P6C677_9AGAR</name>
<accession>A0A9P6C677</accession>
<comment type="caution">
    <text evidence="2">The sequence shown here is derived from an EMBL/GenBank/DDBJ whole genome shotgun (WGS) entry which is preliminary data.</text>
</comment>
<feature type="region of interest" description="Disordered" evidence="1">
    <location>
        <begin position="1"/>
        <end position="108"/>
    </location>
</feature>
<organism evidence="2 3">
    <name type="scientific">Macrolepiota fuliginosa MF-IS2</name>
    <dbReference type="NCBI Taxonomy" id="1400762"/>
    <lineage>
        <taxon>Eukaryota</taxon>
        <taxon>Fungi</taxon>
        <taxon>Dikarya</taxon>
        <taxon>Basidiomycota</taxon>
        <taxon>Agaricomycotina</taxon>
        <taxon>Agaricomycetes</taxon>
        <taxon>Agaricomycetidae</taxon>
        <taxon>Agaricales</taxon>
        <taxon>Agaricineae</taxon>
        <taxon>Agaricaceae</taxon>
        <taxon>Macrolepiota</taxon>
    </lineage>
</organism>
<evidence type="ECO:0000313" key="3">
    <source>
        <dbReference type="Proteomes" id="UP000807342"/>
    </source>
</evidence>
<dbReference type="EMBL" id="MU151113">
    <property type="protein sequence ID" value="KAF9450054.1"/>
    <property type="molecule type" value="Genomic_DNA"/>
</dbReference>
<feature type="compositionally biased region" description="Polar residues" evidence="1">
    <location>
        <begin position="20"/>
        <end position="32"/>
    </location>
</feature>
<evidence type="ECO:0000256" key="1">
    <source>
        <dbReference type="SAM" id="MobiDB-lite"/>
    </source>
</evidence>
<dbReference type="OrthoDB" id="3437960at2759"/>
<proteinExistence type="predicted"/>
<gene>
    <name evidence="2" type="ORF">P691DRAFT_666105</name>
</gene>
<dbReference type="Proteomes" id="UP000807342">
    <property type="component" value="Unassembled WGS sequence"/>
</dbReference>
<evidence type="ECO:0000313" key="2">
    <source>
        <dbReference type="EMBL" id="KAF9450054.1"/>
    </source>
</evidence>
<keyword evidence="3" id="KW-1185">Reference proteome</keyword>